<name>A0A2P2N8Q8_RHIMU</name>
<sequence>MGVFPLICKRFLFALLRKGNVFPTLCFVRPHMNAYLVRVN</sequence>
<organism evidence="1">
    <name type="scientific">Rhizophora mucronata</name>
    <name type="common">Asiatic mangrove</name>
    <dbReference type="NCBI Taxonomy" id="61149"/>
    <lineage>
        <taxon>Eukaryota</taxon>
        <taxon>Viridiplantae</taxon>
        <taxon>Streptophyta</taxon>
        <taxon>Embryophyta</taxon>
        <taxon>Tracheophyta</taxon>
        <taxon>Spermatophyta</taxon>
        <taxon>Magnoliopsida</taxon>
        <taxon>eudicotyledons</taxon>
        <taxon>Gunneridae</taxon>
        <taxon>Pentapetalae</taxon>
        <taxon>rosids</taxon>
        <taxon>fabids</taxon>
        <taxon>Malpighiales</taxon>
        <taxon>Rhizophoraceae</taxon>
        <taxon>Rhizophora</taxon>
    </lineage>
</organism>
<proteinExistence type="predicted"/>
<evidence type="ECO:0000313" key="1">
    <source>
        <dbReference type="EMBL" id="MBX38877.1"/>
    </source>
</evidence>
<protein>
    <submittedName>
        <fullName evidence="1">Uncharacterized protein</fullName>
    </submittedName>
</protein>
<dbReference type="EMBL" id="GGEC01058393">
    <property type="protein sequence ID" value="MBX38877.1"/>
    <property type="molecule type" value="Transcribed_RNA"/>
</dbReference>
<accession>A0A2P2N8Q8</accession>
<reference evidence="1" key="1">
    <citation type="submission" date="2018-02" db="EMBL/GenBank/DDBJ databases">
        <title>Rhizophora mucronata_Transcriptome.</title>
        <authorList>
            <person name="Meera S.P."/>
            <person name="Sreeshan A."/>
            <person name="Augustine A."/>
        </authorList>
    </citation>
    <scope>NUCLEOTIDE SEQUENCE</scope>
    <source>
        <tissue evidence="1">Leaf</tissue>
    </source>
</reference>
<dbReference type="AlphaFoldDB" id="A0A2P2N8Q8"/>